<dbReference type="WBParaSite" id="Hba_19597">
    <property type="protein sequence ID" value="Hba_19597"/>
    <property type="gene ID" value="Hba_19597"/>
</dbReference>
<organism evidence="2 3">
    <name type="scientific">Heterorhabditis bacteriophora</name>
    <name type="common">Entomopathogenic nematode worm</name>
    <dbReference type="NCBI Taxonomy" id="37862"/>
    <lineage>
        <taxon>Eukaryota</taxon>
        <taxon>Metazoa</taxon>
        <taxon>Ecdysozoa</taxon>
        <taxon>Nematoda</taxon>
        <taxon>Chromadorea</taxon>
        <taxon>Rhabditida</taxon>
        <taxon>Rhabditina</taxon>
        <taxon>Rhabditomorpha</taxon>
        <taxon>Strongyloidea</taxon>
        <taxon>Heterorhabditidae</taxon>
        <taxon>Heterorhabditis</taxon>
    </lineage>
</organism>
<keyword evidence="1" id="KW-1133">Transmembrane helix</keyword>
<dbReference type="Proteomes" id="UP000095283">
    <property type="component" value="Unplaced"/>
</dbReference>
<accession>A0A1I7XP86</accession>
<evidence type="ECO:0000313" key="3">
    <source>
        <dbReference type="WBParaSite" id="Hba_19597"/>
    </source>
</evidence>
<proteinExistence type="predicted"/>
<sequence>MAIYFNQFDLICKVFNAGQGMSYLYYLYLLFHFIYIVNPLRMYKIGDGIEKNLEEAKKYMEKAREIMEAMKSKDMSGGFTG</sequence>
<keyword evidence="1" id="KW-0812">Transmembrane</keyword>
<name>A0A1I7XP86_HETBA</name>
<feature type="transmembrane region" description="Helical" evidence="1">
    <location>
        <begin position="23"/>
        <end position="43"/>
    </location>
</feature>
<reference evidence="3" key="1">
    <citation type="submission" date="2016-11" db="UniProtKB">
        <authorList>
            <consortium name="WormBaseParasite"/>
        </authorList>
    </citation>
    <scope>IDENTIFICATION</scope>
</reference>
<evidence type="ECO:0000256" key="1">
    <source>
        <dbReference type="SAM" id="Phobius"/>
    </source>
</evidence>
<keyword evidence="2" id="KW-1185">Reference proteome</keyword>
<protein>
    <submittedName>
        <fullName evidence="3">Uncharacterized protein</fullName>
    </submittedName>
</protein>
<keyword evidence="1" id="KW-0472">Membrane</keyword>
<evidence type="ECO:0000313" key="2">
    <source>
        <dbReference type="Proteomes" id="UP000095283"/>
    </source>
</evidence>
<dbReference type="AlphaFoldDB" id="A0A1I7XP86"/>